<protein>
    <submittedName>
        <fullName evidence="1">Uncharacterized protein</fullName>
    </submittedName>
</protein>
<proteinExistence type="predicted"/>
<dbReference type="AlphaFoldDB" id="A0A9D4GR06"/>
<comment type="caution">
    <text evidence="1">The sequence shown here is derived from an EMBL/GenBank/DDBJ whole genome shotgun (WGS) entry which is preliminary data.</text>
</comment>
<reference evidence="1" key="1">
    <citation type="journal article" date="2019" name="bioRxiv">
        <title>The Genome of the Zebra Mussel, Dreissena polymorpha: A Resource for Invasive Species Research.</title>
        <authorList>
            <person name="McCartney M.A."/>
            <person name="Auch B."/>
            <person name="Kono T."/>
            <person name="Mallez S."/>
            <person name="Zhang Y."/>
            <person name="Obille A."/>
            <person name="Becker A."/>
            <person name="Abrahante J.E."/>
            <person name="Garbe J."/>
            <person name="Badalamenti J.P."/>
            <person name="Herman A."/>
            <person name="Mangelson H."/>
            <person name="Liachko I."/>
            <person name="Sullivan S."/>
            <person name="Sone E.D."/>
            <person name="Koren S."/>
            <person name="Silverstein K.A.T."/>
            <person name="Beckman K.B."/>
            <person name="Gohl D.M."/>
        </authorList>
    </citation>
    <scope>NUCLEOTIDE SEQUENCE</scope>
    <source>
        <strain evidence="1">Duluth1</strain>
        <tissue evidence="1">Whole animal</tissue>
    </source>
</reference>
<name>A0A9D4GR06_DREPO</name>
<keyword evidence="2" id="KW-1185">Reference proteome</keyword>
<dbReference type="EMBL" id="JAIWYP010000005">
    <property type="protein sequence ID" value="KAH3821739.1"/>
    <property type="molecule type" value="Genomic_DNA"/>
</dbReference>
<organism evidence="1 2">
    <name type="scientific">Dreissena polymorpha</name>
    <name type="common">Zebra mussel</name>
    <name type="synonym">Mytilus polymorpha</name>
    <dbReference type="NCBI Taxonomy" id="45954"/>
    <lineage>
        <taxon>Eukaryota</taxon>
        <taxon>Metazoa</taxon>
        <taxon>Spiralia</taxon>
        <taxon>Lophotrochozoa</taxon>
        <taxon>Mollusca</taxon>
        <taxon>Bivalvia</taxon>
        <taxon>Autobranchia</taxon>
        <taxon>Heteroconchia</taxon>
        <taxon>Euheterodonta</taxon>
        <taxon>Imparidentia</taxon>
        <taxon>Neoheterodontei</taxon>
        <taxon>Myida</taxon>
        <taxon>Dreissenoidea</taxon>
        <taxon>Dreissenidae</taxon>
        <taxon>Dreissena</taxon>
    </lineage>
</organism>
<evidence type="ECO:0000313" key="1">
    <source>
        <dbReference type="EMBL" id="KAH3821739.1"/>
    </source>
</evidence>
<dbReference type="Proteomes" id="UP000828390">
    <property type="component" value="Unassembled WGS sequence"/>
</dbReference>
<reference evidence="1" key="2">
    <citation type="submission" date="2020-11" db="EMBL/GenBank/DDBJ databases">
        <authorList>
            <person name="McCartney M.A."/>
            <person name="Auch B."/>
            <person name="Kono T."/>
            <person name="Mallez S."/>
            <person name="Becker A."/>
            <person name="Gohl D.M."/>
            <person name="Silverstein K.A.T."/>
            <person name="Koren S."/>
            <person name="Bechman K.B."/>
            <person name="Herman A."/>
            <person name="Abrahante J.E."/>
            <person name="Garbe J."/>
        </authorList>
    </citation>
    <scope>NUCLEOTIDE SEQUENCE</scope>
    <source>
        <strain evidence="1">Duluth1</strain>
        <tissue evidence="1">Whole animal</tissue>
    </source>
</reference>
<gene>
    <name evidence="1" type="ORF">DPMN_123506</name>
</gene>
<accession>A0A9D4GR06</accession>
<evidence type="ECO:0000313" key="2">
    <source>
        <dbReference type="Proteomes" id="UP000828390"/>
    </source>
</evidence>
<sequence length="138" mass="15338">MVITANNHRATITGFNGKRRSSVDRALFDILSHHDCSSLDALSARDYFPKNSDYHDCSRLATPSCYHSCGNFLLERDEWSVGCRRASGDHTVAVLQSCFHPTMVALIKPAPGVKVYNFRDISGQNTINICLSQCMALK</sequence>